<dbReference type="InterPro" id="IPR019734">
    <property type="entry name" value="TPR_rpt"/>
</dbReference>
<evidence type="ECO:0008006" key="3">
    <source>
        <dbReference type="Google" id="ProtNLM"/>
    </source>
</evidence>
<dbReference type="KEGG" id="aas:Aasi_1905"/>
<proteinExistence type="predicted"/>
<name>C3L481_AMOA5</name>
<keyword evidence="2" id="KW-1185">Reference proteome</keyword>
<gene>
    <name evidence="1" type="ordered locus">Aasi_1905</name>
</gene>
<organism evidence="1 2">
    <name type="scientific">Amoebophilus asiaticus (strain 5a2)</name>
    <dbReference type="NCBI Taxonomy" id="452471"/>
    <lineage>
        <taxon>Bacteria</taxon>
        <taxon>Pseudomonadati</taxon>
        <taxon>Bacteroidota</taxon>
        <taxon>Cytophagia</taxon>
        <taxon>Cytophagales</taxon>
        <taxon>Amoebophilaceae</taxon>
        <taxon>Candidatus Amoebophilus</taxon>
    </lineage>
</organism>
<evidence type="ECO:0000313" key="1">
    <source>
        <dbReference type="EMBL" id="ACP21122.1"/>
    </source>
</evidence>
<reference evidence="1 2" key="1">
    <citation type="journal article" date="2010" name="J. Bacteriol.">
        <title>The genome of the amoeba symbiont 'Candidatus Amoebophilus asiaticus' reveals common mechanisms for host cell interaction among amoeba-associated bacteria.</title>
        <authorList>
            <person name="Schmitz-Esser S."/>
            <person name="Tischler P."/>
            <person name="Arnold R."/>
            <person name="Montanaro J."/>
            <person name="Wagner M."/>
            <person name="Rattei T."/>
            <person name="Horn M."/>
        </authorList>
    </citation>
    <scope>NUCLEOTIDE SEQUENCE [LARGE SCALE GENOMIC DNA]</scope>
    <source>
        <strain evidence="1 2">5a2</strain>
    </source>
</reference>
<dbReference type="Proteomes" id="UP000001227">
    <property type="component" value="Chromosome"/>
</dbReference>
<dbReference type="SUPFAM" id="SSF48452">
    <property type="entry name" value="TPR-like"/>
    <property type="match status" value="1"/>
</dbReference>
<dbReference type="AlphaFoldDB" id="C3L481"/>
<dbReference type="eggNOG" id="COG3014">
    <property type="taxonomic scope" value="Bacteria"/>
</dbReference>
<sequence length="452" mass="52783">MAACGTYYTKHAKFHQLFVNEQVLEADQLLEKNKRSARGKTRLLYYLNRGITHHLMQQYEASNQFFEQAYRIYQDFVAHPVDSVLSFLVNPTVTEYRGEDHEILLIHYYKALNYLQLGDLSAALVECRRLNIQLNQLSDKYTSANTYRRDAFIHVLMGLIYQANYEYNDAFIAYRNAVEIYQEDYQRLFGLEVPTQLKKDLIYAAYKTGFYDQVDYYKHKFGLTHDPSQEPEGGDFICLWNSGLGPIKHEWHINFVLVKGAGGVVNFVNEDLGLIFPFPLGDDSREANQSLSDLHLLRVAFPKYVERPLLYNKATIHVQGNTYVLEQAEDINAISFQVLHERMIWEFSKSLLRVALKKIAEYQLRKQNEVLGTILGVVNFATEKADTRNWQTIPHSIYYTRMRMPEGKHQFSFQAKSSNTPYLQQSHTFTLHIYHNQTVFYPIHTLDYLAKS</sequence>
<dbReference type="SMART" id="SM00028">
    <property type="entry name" value="TPR"/>
    <property type="match status" value="2"/>
</dbReference>
<evidence type="ECO:0000313" key="2">
    <source>
        <dbReference type="Proteomes" id="UP000001227"/>
    </source>
</evidence>
<dbReference type="InterPro" id="IPR011990">
    <property type="entry name" value="TPR-like_helical_dom_sf"/>
</dbReference>
<protein>
    <recommendedName>
        <fullName evidence="3">Tetratricopeptide repeat protein</fullName>
    </recommendedName>
</protein>
<accession>C3L481</accession>
<dbReference type="EMBL" id="CP001102">
    <property type="protein sequence ID" value="ACP21122.1"/>
    <property type="molecule type" value="Genomic_DNA"/>
</dbReference>
<dbReference type="HOGENOM" id="CLU_035715_3_0_10"/>
<dbReference type="Gene3D" id="1.25.40.10">
    <property type="entry name" value="Tetratricopeptide repeat domain"/>
    <property type="match status" value="1"/>
</dbReference>